<dbReference type="EMBL" id="VICD02000038">
    <property type="protein sequence ID" value="KAB8198231.1"/>
    <property type="molecule type" value="Genomic_DNA"/>
</dbReference>
<dbReference type="Proteomes" id="UP000249447">
    <property type="component" value="Chromosome"/>
</dbReference>
<proteinExistence type="predicted"/>
<reference evidence="2 4" key="1">
    <citation type="submission" date="2018-05" db="EMBL/GenBank/DDBJ databases">
        <title>The complete genome of Lysobacter maris HZ9B, a marine bacterium antagonistic against terrestrial plant pathogens.</title>
        <authorList>
            <person name="Zhang X.-Q."/>
        </authorList>
    </citation>
    <scope>NUCLEOTIDE SEQUENCE [LARGE SCALE GENOMIC DNA]</scope>
    <source>
        <strain evidence="2 4">HZ9B</strain>
    </source>
</reference>
<dbReference type="InterPro" id="IPR000073">
    <property type="entry name" value="AB_hydrolase_1"/>
</dbReference>
<feature type="domain" description="AB hydrolase-1" evidence="1">
    <location>
        <begin position="11"/>
        <end position="144"/>
    </location>
</feature>
<evidence type="ECO:0000259" key="1">
    <source>
        <dbReference type="Pfam" id="PF12697"/>
    </source>
</evidence>
<dbReference type="GO" id="GO:0016787">
    <property type="term" value="F:hydrolase activity"/>
    <property type="evidence" value="ECO:0007669"/>
    <property type="project" value="UniProtKB-KW"/>
</dbReference>
<dbReference type="InterPro" id="IPR029058">
    <property type="entry name" value="AB_hydrolase_fold"/>
</dbReference>
<dbReference type="AlphaFoldDB" id="A0A2U9TF08"/>
<name>A0A2U9TF08_9GAMM</name>
<dbReference type="Gene3D" id="3.40.50.1820">
    <property type="entry name" value="alpha/beta hydrolase"/>
    <property type="match status" value="1"/>
</dbReference>
<dbReference type="OrthoDB" id="556502at2"/>
<dbReference type="PANTHER" id="PTHR37946:SF1">
    <property type="entry name" value="SLL1969 PROTEIN"/>
    <property type="match status" value="1"/>
</dbReference>
<evidence type="ECO:0000313" key="5">
    <source>
        <dbReference type="Proteomes" id="UP000320431"/>
    </source>
</evidence>
<dbReference type="Proteomes" id="UP000320431">
    <property type="component" value="Unassembled WGS sequence"/>
</dbReference>
<keyword evidence="4" id="KW-1185">Reference proteome</keyword>
<dbReference type="SUPFAM" id="SSF53474">
    <property type="entry name" value="alpha/beta-Hydrolases"/>
    <property type="match status" value="1"/>
</dbReference>
<evidence type="ECO:0000313" key="3">
    <source>
        <dbReference type="EMBL" id="KAB8198231.1"/>
    </source>
</evidence>
<dbReference type="PANTHER" id="PTHR37946">
    <property type="entry name" value="SLL1969 PROTEIN"/>
    <property type="match status" value="1"/>
</dbReference>
<reference evidence="3 5" key="2">
    <citation type="submission" date="2019-10" db="EMBL/GenBank/DDBJ databases">
        <title>Lysobacter alkalisoli sp. nov., isolated from saline-alkaline soil.</title>
        <authorList>
            <person name="Sun J.-Q."/>
        </authorList>
    </citation>
    <scope>NUCLEOTIDE SEQUENCE [LARGE SCALE GENOMIC DNA]</scope>
    <source>
        <strain evidence="3 5">KCTC 42381</strain>
    </source>
</reference>
<evidence type="ECO:0000313" key="4">
    <source>
        <dbReference type="Proteomes" id="UP000249447"/>
    </source>
</evidence>
<organism evidence="2 4">
    <name type="scientific">Marilutibacter maris</name>
    <dbReference type="NCBI Taxonomy" id="1605891"/>
    <lineage>
        <taxon>Bacteria</taxon>
        <taxon>Pseudomonadati</taxon>
        <taxon>Pseudomonadota</taxon>
        <taxon>Gammaproteobacteria</taxon>
        <taxon>Lysobacterales</taxon>
        <taxon>Lysobacteraceae</taxon>
        <taxon>Marilutibacter</taxon>
    </lineage>
</organism>
<dbReference type="EMBL" id="CP029843">
    <property type="protein sequence ID" value="AWV08209.1"/>
    <property type="molecule type" value="Genomic_DNA"/>
</dbReference>
<dbReference type="KEGG" id="lmb:C9I47_2532"/>
<evidence type="ECO:0000313" key="2">
    <source>
        <dbReference type="EMBL" id="AWV08209.1"/>
    </source>
</evidence>
<dbReference type="RefSeq" id="WP_111267255.1">
    <property type="nucleotide sequence ID" value="NZ_CP029843.1"/>
</dbReference>
<keyword evidence="3" id="KW-0378">Hydrolase</keyword>
<gene>
    <name evidence="2" type="ORF">C9I47_2532</name>
    <name evidence="3" type="ORF">FKV24_003135</name>
</gene>
<accession>A0A2U9TF08</accession>
<dbReference type="Pfam" id="PF12697">
    <property type="entry name" value="Abhydrolase_6"/>
    <property type="match status" value="1"/>
</dbReference>
<protein>
    <submittedName>
        <fullName evidence="3">Alpha/beta fold hydrolase</fullName>
    </submittedName>
</protein>
<sequence>MSDDAASTERLLLLHGIWNARSWMTPLARRMRGHGFRVEIFGYPSIFGGPEPAVDALIERLREGPPVHLVGHSLGGMVGMEALRRVPELPVARMVCLGSPLCGSATARSLGRRAWTGLVLGRSGPLLQRGCEPWRGHPPVGMVAGNIARGLGRLVTRFDGESDGTVALAETRLPGLADHCVVPASHTGLAFSADAAAQAAHFLRNGRFLHEA</sequence>